<keyword evidence="2" id="KW-0178">Competence</keyword>
<dbReference type="InterPro" id="IPR012902">
    <property type="entry name" value="N_methyl_site"/>
</dbReference>
<keyword evidence="3" id="KW-0812">Transmembrane</keyword>
<comment type="caution">
    <text evidence="4">The sequence shown here is derived from an EMBL/GenBank/DDBJ whole genome shotgun (WGS) entry which is preliminary data.</text>
</comment>
<organism evidence="4 5">
    <name type="scientific">Sporosarcina saromensis</name>
    <dbReference type="NCBI Taxonomy" id="359365"/>
    <lineage>
        <taxon>Bacteria</taxon>
        <taxon>Bacillati</taxon>
        <taxon>Bacillota</taxon>
        <taxon>Bacilli</taxon>
        <taxon>Bacillales</taxon>
        <taxon>Caryophanaceae</taxon>
        <taxon>Sporosarcina</taxon>
    </lineage>
</organism>
<comment type="subcellular location">
    <subcellularLocation>
        <location evidence="1">Cell surface</location>
    </subcellularLocation>
</comment>
<reference evidence="4 5" key="1">
    <citation type="submission" date="2023-06" db="EMBL/GenBank/DDBJ databases">
        <title>Sporosarcina sp. nov., isolated from Korean traditional fermented seafood 'Jeotgal'.</title>
        <authorList>
            <person name="Yang A.I."/>
            <person name="Shin N.-R."/>
        </authorList>
    </citation>
    <scope>NUCLEOTIDE SEQUENCE [LARGE SCALE GENOMIC DNA]</scope>
    <source>
        <strain evidence="4 5">KCTC13119</strain>
    </source>
</reference>
<dbReference type="Pfam" id="PF07963">
    <property type="entry name" value="N_methyl"/>
    <property type="match status" value="1"/>
</dbReference>
<dbReference type="Gene3D" id="3.30.700.10">
    <property type="entry name" value="Glycoprotein, Type 4 Pilin"/>
    <property type="match status" value="1"/>
</dbReference>
<evidence type="ECO:0000313" key="4">
    <source>
        <dbReference type="EMBL" id="MDW0114019.1"/>
    </source>
</evidence>
<evidence type="ECO:0000256" key="2">
    <source>
        <dbReference type="ARBA" id="ARBA00023287"/>
    </source>
</evidence>
<gene>
    <name evidence="4" type="ORF">QT711_12550</name>
</gene>
<keyword evidence="3" id="KW-1133">Transmembrane helix</keyword>
<keyword evidence="5" id="KW-1185">Reference proteome</keyword>
<dbReference type="PROSITE" id="PS00409">
    <property type="entry name" value="PROKAR_NTER_METHYL"/>
    <property type="match status" value="1"/>
</dbReference>
<protein>
    <submittedName>
        <fullName evidence="4">Prepilin-type N-terminal cleavage/methylation domain-containing protein</fullName>
    </submittedName>
</protein>
<sequence>MVRKLFLCSKGITLVELLAVIVILGILASIAIPMYVNRVVKVNKEVCVANGIEVDQFNTMLFIEDKNFSGLVVGWK</sequence>
<evidence type="ECO:0000256" key="1">
    <source>
        <dbReference type="ARBA" id="ARBA00004241"/>
    </source>
</evidence>
<evidence type="ECO:0000313" key="5">
    <source>
        <dbReference type="Proteomes" id="UP001282284"/>
    </source>
</evidence>
<proteinExistence type="predicted"/>
<accession>A0ABU4GAK0</accession>
<dbReference type="SUPFAM" id="SSF54523">
    <property type="entry name" value="Pili subunits"/>
    <property type="match status" value="1"/>
</dbReference>
<dbReference type="InterPro" id="IPR045584">
    <property type="entry name" value="Pilin-like"/>
</dbReference>
<keyword evidence="3" id="KW-0472">Membrane</keyword>
<dbReference type="RefSeq" id="WP_317944756.1">
    <property type="nucleotide sequence ID" value="NZ_JAUBDI010000012.1"/>
</dbReference>
<evidence type="ECO:0000256" key="3">
    <source>
        <dbReference type="SAM" id="Phobius"/>
    </source>
</evidence>
<name>A0ABU4GAK0_9BACL</name>
<dbReference type="EMBL" id="JAUBDI010000012">
    <property type="protein sequence ID" value="MDW0114019.1"/>
    <property type="molecule type" value="Genomic_DNA"/>
</dbReference>
<dbReference type="NCBIfam" id="TIGR02532">
    <property type="entry name" value="IV_pilin_GFxxxE"/>
    <property type="match status" value="1"/>
</dbReference>
<dbReference type="Proteomes" id="UP001282284">
    <property type="component" value="Unassembled WGS sequence"/>
</dbReference>
<feature type="transmembrane region" description="Helical" evidence="3">
    <location>
        <begin position="12"/>
        <end position="36"/>
    </location>
</feature>